<sequence>MNENSQHFEVAQPDAKAPLFHAEAYNNIEKSIVEIQLKDYRGKWIVLFFYPSNFTFV</sequence>
<dbReference type="Gene3D" id="3.40.30.10">
    <property type="entry name" value="Glutaredoxin"/>
    <property type="match status" value="1"/>
</dbReference>
<name>A0A9C7G690_9BACI</name>
<dbReference type="SUPFAM" id="SSF52833">
    <property type="entry name" value="Thioredoxin-like"/>
    <property type="match status" value="1"/>
</dbReference>
<dbReference type="EMBL" id="CAKJTG010000001">
    <property type="protein sequence ID" value="CAG9606322.1"/>
    <property type="molecule type" value="Genomic_DNA"/>
</dbReference>
<evidence type="ECO:0000256" key="1">
    <source>
        <dbReference type="ARBA" id="ARBA00023157"/>
    </source>
</evidence>
<dbReference type="AlphaFoldDB" id="A0A9C7G690"/>
<organism evidence="3 4">
    <name type="scientific">Pseudoneobacillus rhizosphaerae</name>
    <dbReference type="NCBI Taxonomy" id="2880968"/>
    <lineage>
        <taxon>Bacteria</taxon>
        <taxon>Bacillati</taxon>
        <taxon>Bacillota</taxon>
        <taxon>Bacilli</taxon>
        <taxon>Bacillales</taxon>
        <taxon>Bacillaceae</taxon>
        <taxon>Pseudoneobacillus</taxon>
    </lineage>
</organism>
<evidence type="ECO:0000259" key="2">
    <source>
        <dbReference type="Pfam" id="PF00578"/>
    </source>
</evidence>
<dbReference type="InterPro" id="IPR000866">
    <property type="entry name" value="AhpC/TSA"/>
</dbReference>
<dbReference type="Proteomes" id="UP000789845">
    <property type="component" value="Unassembled WGS sequence"/>
</dbReference>
<proteinExistence type="predicted"/>
<dbReference type="GO" id="GO:0016491">
    <property type="term" value="F:oxidoreductase activity"/>
    <property type="evidence" value="ECO:0007669"/>
    <property type="project" value="InterPro"/>
</dbReference>
<keyword evidence="4" id="KW-1185">Reference proteome</keyword>
<dbReference type="GO" id="GO:0016209">
    <property type="term" value="F:antioxidant activity"/>
    <property type="evidence" value="ECO:0007669"/>
    <property type="project" value="InterPro"/>
</dbReference>
<evidence type="ECO:0000313" key="3">
    <source>
        <dbReference type="EMBL" id="CAG9606322.1"/>
    </source>
</evidence>
<accession>A0A9C7G690</accession>
<protein>
    <recommendedName>
        <fullName evidence="2">Alkyl hydroperoxide reductase subunit C/ Thiol specific antioxidant domain-containing protein</fullName>
    </recommendedName>
</protein>
<evidence type="ECO:0000313" key="4">
    <source>
        <dbReference type="Proteomes" id="UP000789845"/>
    </source>
</evidence>
<reference evidence="3" key="1">
    <citation type="submission" date="2021-10" db="EMBL/GenBank/DDBJ databases">
        <authorList>
            <person name="Criscuolo A."/>
        </authorList>
    </citation>
    <scope>NUCLEOTIDE SEQUENCE</scope>
    <source>
        <strain evidence="3">CIP111885</strain>
    </source>
</reference>
<feature type="domain" description="Alkyl hydroperoxide reductase subunit C/ Thiol specific antioxidant" evidence="2">
    <location>
        <begin position="15"/>
        <end position="57"/>
    </location>
</feature>
<keyword evidence="1" id="KW-1015">Disulfide bond</keyword>
<dbReference type="Pfam" id="PF00578">
    <property type="entry name" value="AhpC-TSA"/>
    <property type="match status" value="1"/>
</dbReference>
<gene>
    <name evidence="3" type="ORF">NEOCIP111885_00010</name>
</gene>
<comment type="caution">
    <text evidence="3">The sequence shown here is derived from an EMBL/GenBank/DDBJ whole genome shotgun (WGS) entry which is preliminary data.</text>
</comment>
<dbReference type="InterPro" id="IPR036249">
    <property type="entry name" value="Thioredoxin-like_sf"/>
</dbReference>